<protein>
    <submittedName>
        <fullName evidence="2">Uncharacterized protein</fullName>
    </submittedName>
</protein>
<name>M1XLF4_NATM8</name>
<dbReference type="KEGG" id="nmo:Nmlp_3493"/>
<sequence>MCVTVATNPMDETDPDERSQELKRLLRVELDDREDIADYEITHTDDPGVHLITEEADGTSHYHVTLERHPEGSTKTRWNYLGSDRDD</sequence>
<dbReference type="STRING" id="268739.Nmlp_3493"/>
<dbReference type="Proteomes" id="UP000011867">
    <property type="component" value="Chromosome"/>
</dbReference>
<feature type="compositionally biased region" description="Basic and acidic residues" evidence="1">
    <location>
        <begin position="65"/>
        <end position="74"/>
    </location>
</feature>
<keyword evidence="3" id="KW-1185">Reference proteome</keyword>
<feature type="region of interest" description="Disordered" evidence="1">
    <location>
        <begin position="65"/>
        <end position="87"/>
    </location>
</feature>
<reference evidence="2 3" key="1">
    <citation type="journal article" date="2013" name="Genome Announc.">
        <title>Genome of the haloarchaeon Natronomonas moolapensis, a neutrophilic member of a previously haloalkaliphilic genus.</title>
        <authorList>
            <person name="Dyall-Smith M.L."/>
            <person name="Pfeiffer F."/>
            <person name="Oberwinkler T."/>
            <person name="Klee K."/>
            <person name="Rampp M."/>
            <person name="Palm P."/>
            <person name="Gross K."/>
            <person name="Schuster S.C."/>
            <person name="Oesterhelt D."/>
        </authorList>
    </citation>
    <scope>NUCLEOTIDE SEQUENCE [LARGE SCALE GENOMIC DNA]</scope>
    <source>
        <strain evidence="3">DSM 18674 / JCM 14361 / 8.8.11</strain>
    </source>
</reference>
<dbReference type="EMBL" id="HF582854">
    <property type="protein sequence ID" value="CCQ37620.1"/>
    <property type="molecule type" value="Genomic_DNA"/>
</dbReference>
<accession>M1XLF4</accession>
<organism evidence="2 3">
    <name type="scientific">Natronomonas moolapensis (strain DSM 18674 / CECT 7526 / JCM 14361 / 8.8.11)</name>
    <dbReference type="NCBI Taxonomy" id="268739"/>
    <lineage>
        <taxon>Archaea</taxon>
        <taxon>Methanobacteriati</taxon>
        <taxon>Methanobacteriota</taxon>
        <taxon>Stenosarchaea group</taxon>
        <taxon>Halobacteria</taxon>
        <taxon>Halobacteriales</taxon>
        <taxon>Natronomonadaceae</taxon>
        <taxon>Natronomonas</taxon>
    </lineage>
</organism>
<gene>
    <name evidence="2" type="ordered locus">Nmlp_3493</name>
</gene>
<dbReference type="AlphaFoldDB" id="M1XLF4"/>
<evidence type="ECO:0000313" key="2">
    <source>
        <dbReference type="EMBL" id="CCQ37620.1"/>
    </source>
</evidence>
<evidence type="ECO:0000313" key="3">
    <source>
        <dbReference type="Proteomes" id="UP000011867"/>
    </source>
</evidence>
<evidence type="ECO:0000256" key="1">
    <source>
        <dbReference type="SAM" id="MobiDB-lite"/>
    </source>
</evidence>
<dbReference type="HOGENOM" id="CLU_2476105_0_0_2"/>
<proteinExistence type="predicted"/>